<proteinExistence type="predicted"/>
<dbReference type="InterPro" id="IPR003731">
    <property type="entry name" value="Di-Nase_FeMo-co_biosynth"/>
</dbReference>
<feature type="transmembrane region" description="Helical" evidence="1">
    <location>
        <begin position="225"/>
        <end position="250"/>
    </location>
</feature>
<organism evidence="3 4">
    <name type="scientific">Desulfonema ishimotonii</name>
    <dbReference type="NCBI Taxonomy" id="45657"/>
    <lineage>
        <taxon>Bacteria</taxon>
        <taxon>Pseudomonadati</taxon>
        <taxon>Thermodesulfobacteriota</taxon>
        <taxon>Desulfobacteria</taxon>
        <taxon>Desulfobacterales</taxon>
        <taxon>Desulfococcaceae</taxon>
        <taxon>Desulfonema</taxon>
    </lineage>
</organism>
<dbReference type="Proteomes" id="UP000288096">
    <property type="component" value="Unassembled WGS sequence"/>
</dbReference>
<evidence type="ECO:0000259" key="2">
    <source>
        <dbReference type="Pfam" id="PF02579"/>
    </source>
</evidence>
<comment type="caution">
    <text evidence="3">The sequence shown here is derived from an EMBL/GenBank/DDBJ whole genome shotgun (WGS) entry which is preliminary data.</text>
</comment>
<reference evidence="4" key="2">
    <citation type="submission" date="2019-01" db="EMBL/GenBank/DDBJ databases">
        <title>Genome sequence of Desulfonema ishimotonii strain Tokyo 01.</title>
        <authorList>
            <person name="Fukui M."/>
        </authorList>
    </citation>
    <scope>NUCLEOTIDE SEQUENCE [LARGE SCALE GENOMIC DNA]</scope>
    <source>
        <strain evidence="4">Tokyo 01</strain>
    </source>
</reference>
<evidence type="ECO:0000313" key="4">
    <source>
        <dbReference type="Proteomes" id="UP000288096"/>
    </source>
</evidence>
<dbReference type="SUPFAM" id="SSF53146">
    <property type="entry name" value="Nitrogenase accessory factor-like"/>
    <property type="match status" value="1"/>
</dbReference>
<gene>
    <name evidence="3" type="ORF">DENIS_0085</name>
</gene>
<dbReference type="Gene3D" id="3.30.420.130">
    <property type="entry name" value="Dinitrogenase iron-molybdenum cofactor biosynthesis domain"/>
    <property type="match status" value="1"/>
</dbReference>
<dbReference type="AlphaFoldDB" id="A0A401FQ83"/>
<reference evidence="4" key="1">
    <citation type="submission" date="2017-11" db="EMBL/GenBank/DDBJ databases">
        <authorList>
            <person name="Watanabe M."/>
            <person name="Kojima H."/>
        </authorList>
    </citation>
    <scope>NUCLEOTIDE SEQUENCE [LARGE SCALE GENOMIC DNA]</scope>
    <source>
        <strain evidence="4">Tokyo 01</strain>
    </source>
</reference>
<keyword evidence="4" id="KW-1185">Reference proteome</keyword>
<keyword evidence="1" id="KW-1133">Transmembrane helix</keyword>
<dbReference type="EMBL" id="BEXT01000001">
    <property type="protein sequence ID" value="GBC59149.1"/>
    <property type="molecule type" value="Genomic_DNA"/>
</dbReference>
<feature type="transmembrane region" description="Helical" evidence="1">
    <location>
        <begin position="129"/>
        <end position="147"/>
    </location>
</feature>
<feature type="domain" description="Dinitrogenase iron-molybdenum cofactor biosynthesis" evidence="2">
    <location>
        <begin position="13"/>
        <end position="100"/>
    </location>
</feature>
<dbReference type="Pfam" id="PF02579">
    <property type="entry name" value="Nitro_FeMo-Co"/>
    <property type="match status" value="1"/>
</dbReference>
<feature type="transmembrane region" description="Helical" evidence="1">
    <location>
        <begin position="193"/>
        <end position="213"/>
    </location>
</feature>
<evidence type="ECO:0000256" key="1">
    <source>
        <dbReference type="SAM" id="Phobius"/>
    </source>
</evidence>
<keyword evidence="1" id="KW-0472">Membrane</keyword>
<protein>
    <recommendedName>
        <fullName evidence="2">Dinitrogenase iron-molybdenum cofactor biosynthesis domain-containing protein</fullName>
    </recommendedName>
</protein>
<keyword evidence="1" id="KW-0812">Transmembrane</keyword>
<name>A0A401FQ83_9BACT</name>
<dbReference type="RefSeq" id="WP_166404736.1">
    <property type="nucleotide sequence ID" value="NZ_BEXT01000001.1"/>
</dbReference>
<dbReference type="InterPro" id="IPR036105">
    <property type="entry name" value="DiNase_FeMo-co_biosyn_sf"/>
</dbReference>
<sequence length="255" mass="26515">MKILIPSDGNKPGANVSRMLGTARYLIIADSETADLEAIPNPGAGGRGGVNAVALAVARDTDLVLTGYCAPAIEAHLLNSGIRVVTGISGTVSEAVERFKGNPSENARQPLKKRLPPALKKSLRQFSQMLPMMLSIVLLAGFLNTFISDAGLTALFSGSALRDTLAGGLTGSLFAGNAVNSYIIGKELLDNGVSLFAVTAFIMAWATVGIIQLPAEAAALGKRFAILRTLLTFLLALAVALLTVTILNLMGSPVQ</sequence>
<accession>A0A401FQ83</accession>
<evidence type="ECO:0000313" key="3">
    <source>
        <dbReference type="EMBL" id="GBC59149.1"/>
    </source>
</evidence>